<dbReference type="Pfam" id="PF08282">
    <property type="entry name" value="Hydrolase_3"/>
    <property type="match status" value="1"/>
</dbReference>
<evidence type="ECO:0000313" key="1">
    <source>
        <dbReference type="EMBL" id="HIY61647.1"/>
    </source>
</evidence>
<reference evidence="1" key="2">
    <citation type="submission" date="2021-04" db="EMBL/GenBank/DDBJ databases">
        <authorList>
            <person name="Gilroy R."/>
        </authorList>
    </citation>
    <scope>NUCLEOTIDE SEQUENCE</scope>
    <source>
        <strain evidence="1">ChiSxjej3B15-24422</strain>
    </source>
</reference>
<dbReference type="SFLD" id="SFLDG01140">
    <property type="entry name" value="C2.B:_Phosphomannomutase_and_P"/>
    <property type="match status" value="1"/>
</dbReference>
<name>A0A9D1YS17_9FIRM</name>
<dbReference type="SFLD" id="SFLDS00003">
    <property type="entry name" value="Haloacid_Dehalogenase"/>
    <property type="match status" value="1"/>
</dbReference>
<comment type="caution">
    <text evidence="1">The sequence shown here is derived from an EMBL/GenBank/DDBJ whole genome shotgun (WGS) entry which is preliminary data.</text>
</comment>
<protein>
    <submittedName>
        <fullName evidence="1">Cof-type HAD-IIB family hydrolase</fullName>
    </submittedName>
</protein>
<dbReference type="PROSITE" id="PS01229">
    <property type="entry name" value="COF_2"/>
    <property type="match status" value="1"/>
</dbReference>
<dbReference type="InterPro" id="IPR036412">
    <property type="entry name" value="HAD-like_sf"/>
</dbReference>
<proteinExistence type="predicted"/>
<dbReference type="PANTHER" id="PTHR10000">
    <property type="entry name" value="PHOSPHOSERINE PHOSPHATASE"/>
    <property type="match status" value="1"/>
</dbReference>
<organism evidence="1 2">
    <name type="scientific">Candidatus Eisenbergiella pullistercoris</name>
    <dbReference type="NCBI Taxonomy" id="2838555"/>
    <lineage>
        <taxon>Bacteria</taxon>
        <taxon>Bacillati</taxon>
        <taxon>Bacillota</taxon>
        <taxon>Clostridia</taxon>
        <taxon>Lachnospirales</taxon>
        <taxon>Lachnospiraceae</taxon>
        <taxon>Eisenbergiella</taxon>
    </lineage>
</organism>
<dbReference type="AlphaFoldDB" id="A0A9D1YS17"/>
<accession>A0A9D1YS17</accession>
<dbReference type="InterPro" id="IPR023214">
    <property type="entry name" value="HAD_sf"/>
</dbReference>
<dbReference type="GO" id="GO:0000287">
    <property type="term" value="F:magnesium ion binding"/>
    <property type="evidence" value="ECO:0007669"/>
    <property type="project" value="TreeGrafter"/>
</dbReference>
<dbReference type="InterPro" id="IPR000150">
    <property type="entry name" value="Cof"/>
</dbReference>
<dbReference type="EMBL" id="DXDD01000165">
    <property type="protein sequence ID" value="HIY61647.1"/>
    <property type="molecule type" value="Genomic_DNA"/>
</dbReference>
<dbReference type="Gene3D" id="3.30.1240.10">
    <property type="match status" value="1"/>
</dbReference>
<dbReference type="NCBIfam" id="TIGR00099">
    <property type="entry name" value="Cof-subfamily"/>
    <property type="match status" value="1"/>
</dbReference>
<dbReference type="Proteomes" id="UP000824007">
    <property type="component" value="Unassembled WGS sequence"/>
</dbReference>
<dbReference type="GO" id="GO:0016791">
    <property type="term" value="F:phosphatase activity"/>
    <property type="evidence" value="ECO:0007669"/>
    <property type="project" value="TreeGrafter"/>
</dbReference>
<dbReference type="GO" id="GO:0005829">
    <property type="term" value="C:cytosol"/>
    <property type="evidence" value="ECO:0007669"/>
    <property type="project" value="TreeGrafter"/>
</dbReference>
<reference evidence="1" key="1">
    <citation type="journal article" date="2021" name="PeerJ">
        <title>Extensive microbial diversity within the chicken gut microbiome revealed by metagenomics and culture.</title>
        <authorList>
            <person name="Gilroy R."/>
            <person name="Ravi A."/>
            <person name="Getino M."/>
            <person name="Pursley I."/>
            <person name="Horton D.L."/>
            <person name="Alikhan N.F."/>
            <person name="Baker D."/>
            <person name="Gharbi K."/>
            <person name="Hall N."/>
            <person name="Watson M."/>
            <person name="Adriaenssens E.M."/>
            <person name="Foster-Nyarko E."/>
            <person name="Jarju S."/>
            <person name="Secka A."/>
            <person name="Antonio M."/>
            <person name="Oren A."/>
            <person name="Chaudhuri R.R."/>
            <person name="La Ragione R."/>
            <person name="Hildebrand F."/>
            <person name="Pallen M.J."/>
        </authorList>
    </citation>
    <scope>NUCLEOTIDE SEQUENCE</scope>
    <source>
        <strain evidence="1">ChiSxjej3B15-24422</strain>
    </source>
</reference>
<sequence length="289" mass="31593">MRAELRPQADFRLIALDMDGTLLDSGQRITPRAQAAVREILECGKHAVFATGRCRAQVTEYLEYFPAMRYLICENGACVCDLKTGEDLFRRPVAPQEVLRILEAAEGEEVLCTLFIGNRSFMDRKSFSFMKEFGLESYRSVFEKSAVWVEDLFSFYRDRPLEVEKVNLFFRKGDGQGRQTGSRVAGRLRGLPLSVAASVSGNLEITAQGVNKGSALELLCSFLKLPLSETAAVGDGANDVQLLRMAGLGIAMENAAPALRAAADAAVPDCDHEGAAIAMERCLLGRASV</sequence>
<keyword evidence="1" id="KW-0378">Hydrolase</keyword>
<dbReference type="SUPFAM" id="SSF56784">
    <property type="entry name" value="HAD-like"/>
    <property type="match status" value="1"/>
</dbReference>
<evidence type="ECO:0000313" key="2">
    <source>
        <dbReference type="Proteomes" id="UP000824007"/>
    </source>
</evidence>
<dbReference type="Gene3D" id="3.40.50.1000">
    <property type="entry name" value="HAD superfamily/HAD-like"/>
    <property type="match status" value="1"/>
</dbReference>
<dbReference type="PANTHER" id="PTHR10000:SF8">
    <property type="entry name" value="HAD SUPERFAMILY HYDROLASE-LIKE, TYPE 3"/>
    <property type="match status" value="1"/>
</dbReference>
<gene>
    <name evidence="1" type="ORF">H9831_13360</name>
</gene>